<dbReference type="Proteomes" id="UP001141806">
    <property type="component" value="Unassembled WGS sequence"/>
</dbReference>
<sequence length="109" mass="12178">MMAQAQALYRLEASPSPVSNIACGFQGENRLMMAQAQALYRLEASPSPVSSIACGIQGENRLMMAQAQTLYRLRELREGENKLMETPLSRQLRRFVDFLSYSSRSSASL</sequence>
<proteinExistence type="predicted"/>
<evidence type="ECO:0000313" key="1">
    <source>
        <dbReference type="EMBL" id="KAJ4976593.1"/>
    </source>
</evidence>
<keyword evidence="2" id="KW-1185">Reference proteome</keyword>
<name>A0A9Q0KTL4_9MAGN</name>
<accession>A0A9Q0KTL4</accession>
<reference evidence="1" key="1">
    <citation type="journal article" date="2023" name="Plant J.">
        <title>The genome of the king protea, Protea cynaroides.</title>
        <authorList>
            <person name="Chang J."/>
            <person name="Duong T.A."/>
            <person name="Schoeman C."/>
            <person name="Ma X."/>
            <person name="Roodt D."/>
            <person name="Barker N."/>
            <person name="Li Z."/>
            <person name="Van de Peer Y."/>
            <person name="Mizrachi E."/>
        </authorList>
    </citation>
    <scope>NUCLEOTIDE SEQUENCE</scope>
    <source>
        <tissue evidence="1">Young leaves</tissue>
    </source>
</reference>
<organism evidence="1 2">
    <name type="scientific">Protea cynaroides</name>
    <dbReference type="NCBI Taxonomy" id="273540"/>
    <lineage>
        <taxon>Eukaryota</taxon>
        <taxon>Viridiplantae</taxon>
        <taxon>Streptophyta</taxon>
        <taxon>Embryophyta</taxon>
        <taxon>Tracheophyta</taxon>
        <taxon>Spermatophyta</taxon>
        <taxon>Magnoliopsida</taxon>
        <taxon>Proteales</taxon>
        <taxon>Proteaceae</taxon>
        <taxon>Protea</taxon>
    </lineage>
</organism>
<gene>
    <name evidence="1" type="ORF">NE237_001699</name>
</gene>
<evidence type="ECO:0000313" key="2">
    <source>
        <dbReference type="Proteomes" id="UP001141806"/>
    </source>
</evidence>
<dbReference type="EMBL" id="JAMYWD010000003">
    <property type="protein sequence ID" value="KAJ4976593.1"/>
    <property type="molecule type" value="Genomic_DNA"/>
</dbReference>
<comment type="caution">
    <text evidence="1">The sequence shown here is derived from an EMBL/GenBank/DDBJ whole genome shotgun (WGS) entry which is preliminary data.</text>
</comment>
<protein>
    <submittedName>
        <fullName evidence="1">Uncharacterized protein</fullName>
    </submittedName>
</protein>
<dbReference type="AlphaFoldDB" id="A0A9Q0KTL4"/>